<dbReference type="SUPFAM" id="SSF53474">
    <property type="entry name" value="alpha/beta-Hydrolases"/>
    <property type="match status" value="1"/>
</dbReference>
<dbReference type="PANTHER" id="PTHR43142">
    <property type="entry name" value="CARBOXYLIC ESTER HYDROLASE"/>
    <property type="match status" value="1"/>
</dbReference>
<proteinExistence type="inferred from homology"/>
<dbReference type="EMBL" id="MU004815">
    <property type="protein sequence ID" value="KAF2646994.1"/>
    <property type="molecule type" value="Genomic_DNA"/>
</dbReference>
<dbReference type="PROSITE" id="PS00122">
    <property type="entry name" value="CARBOXYLESTERASE_B_1"/>
    <property type="match status" value="1"/>
</dbReference>
<keyword evidence="2 3" id="KW-0378">Hydrolase</keyword>
<evidence type="ECO:0000256" key="2">
    <source>
        <dbReference type="ARBA" id="ARBA00022801"/>
    </source>
</evidence>
<dbReference type="Proteomes" id="UP000799324">
    <property type="component" value="Unassembled WGS sequence"/>
</dbReference>
<evidence type="ECO:0000259" key="4">
    <source>
        <dbReference type="Pfam" id="PF00135"/>
    </source>
</evidence>
<evidence type="ECO:0000313" key="6">
    <source>
        <dbReference type="Proteomes" id="UP000799324"/>
    </source>
</evidence>
<dbReference type="OrthoDB" id="6846267at2759"/>
<dbReference type="GO" id="GO:0016787">
    <property type="term" value="F:hydrolase activity"/>
    <property type="evidence" value="ECO:0007669"/>
    <property type="project" value="UniProtKB-KW"/>
</dbReference>
<sequence>MDQVIIQHVKLGPIRCVADRSNSLVKSLGIPYGHIYQRFARSILVTDLSARRDRYKNNTFDATKPGATSIQPWGSVKSDASNIPLPTDDLPEDEEQSEDCLNLSLHIPLTCFDNRSRVKTNKNLPVLVFLHGGAYFLGSGNRPYYSPVHFMRHSIDRNTPFIFVSINYRLGGLGFYHCPGAPDLVPPNNGLYDQLLAFEWVKENVEGFGGDVNRVTVIGQSAGGESISLHAVSGLSSPLYKRAVILSGSPVTMPARTPQEYGDVFYQEAEKMGLRVKNGETWRPAHEIAQAMIDVDVNEIRKPNIYLL</sequence>
<gene>
    <name evidence="5" type="ORF">K491DRAFT_723845</name>
</gene>
<accession>A0A6A6SLE5</accession>
<dbReference type="PANTHER" id="PTHR43142:SF5">
    <property type="entry name" value="CARBOXYLIC ESTER HYDROLASE"/>
    <property type="match status" value="1"/>
</dbReference>
<dbReference type="InterPro" id="IPR029058">
    <property type="entry name" value="AB_hydrolase_fold"/>
</dbReference>
<protein>
    <recommendedName>
        <fullName evidence="3">Carboxylic ester hydrolase</fullName>
        <ecNumber evidence="3">3.1.1.-</ecNumber>
    </recommendedName>
</protein>
<evidence type="ECO:0000256" key="1">
    <source>
        <dbReference type="ARBA" id="ARBA00005964"/>
    </source>
</evidence>
<dbReference type="EC" id="3.1.1.-" evidence="3"/>
<dbReference type="AlphaFoldDB" id="A0A6A6SLE5"/>
<organism evidence="5 6">
    <name type="scientific">Lophiostoma macrostomum CBS 122681</name>
    <dbReference type="NCBI Taxonomy" id="1314788"/>
    <lineage>
        <taxon>Eukaryota</taxon>
        <taxon>Fungi</taxon>
        <taxon>Dikarya</taxon>
        <taxon>Ascomycota</taxon>
        <taxon>Pezizomycotina</taxon>
        <taxon>Dothideomycetes</taxon>
        <taxon>Pleosporomycetidae</taxon>
        <taxon>Pleosporales</taxon>
        <taxon>Lophiostomataceae</taxon>
        <taxon>Lophiostoma</taxon>
    </lineage>
</organism>
<dbReference type="InterPro" id="IPR019826">
    <property type="entry name" value="Carboxylesterase_B_AS"/>
</dbReference>
<feature type="domain" description="Carboxylesterase type B" evidence="4">
    <location>
        <begin position="57"/>
        <end position="278"/>
    </location>
</feature>
<dbReference type="Gene3D" id="3.40.50.1820">
    <property type="entry name" value="alpha/beta hydrolase"/>
    <property type="match status" value="1"/>
</dbReference>
<evidence type="ECO:0000313" key="5">
    <source>
        <dbReference type="EMBL" id="KAF2646994.1"/>
    </source>
</evidence>
<dbReference type="InterPro" id="IPR002018">
    <property type="entry name" value="CarbesteraseB"/>
</dbReference>
<dbReference type="Pfam" id="PF00135">
    <property type="entry name" value="COesterase"/>
    <property type="match status" value="1"/>
</dbReference>
<name>A0A6A6SLE5_9PLEO</name>
<keyword evidence="6" id="KW-1185">Reference proteome</keyword>
<reference evidence="5" key="1">
    <citation type="journal article" date="2020" name="Stud. Mycol.">
        <title>101 Dothideomycetes genomes: a test case for predicting lifestyles and emergence of pathogens.</title>
        <authorList>
            <person name="Haridas S."/>
            <person name="Albert R."/>
            <person name="Binder M."/>
            <person name="Bloem J."/>
            <person name="Labutti K."/>
            <person name="Salamov A."/>
            <person name="Andreopoulos B."/>
            <person name="Baker S."/>
            <person name="Barry K."/>
            <person name="Bills G."/>
            <person name="Bluhm B."/>
            <person name="Cannon C."/>
            <person name="Castanera R."/>
            <person name="Culley D."/>
            <person name="Daum C."/>
            <person name="Ezra D."/>
            <person name="Gonzalez J."/>
            <person name="Henrissat B."/>
            <person name="Kuo A."/>
            <person name="Liang C."/>
            <person name="Lipzen A."/>
            <person name="Lutzoni F."/>
            <person name="Magnuson J."/>
            <person name="Mondo S."/>
            <person name="Nolan M."/>
            <person name="Ohm R."/>
            <person name="Pangilinan J."/>
            <person name="Park H.-J."/>
            <person name="Ramirez L."/>
            <person name="Alfaro M."/>
            <person name="Sun H."/>
            <person name="Tritt A."/>
            <person name="Yoshinaga Y."/>
            <person name="Zwiers L.-H."/>
            <person name="Turgeon B."/>
            <person name="Goodwin S."/>
            <person name="Spatafora J."/>
            <person name="Crous P."/>
            <person name="Grigoriev I."/>
        </authorList>
    </citation>
    <scope>NUCLEOTIDE SEQUENCE</scope>
    <source>
        <strain evidence="5">CBS 122681</strain>
    </source>
</reference>
<evidence type="ECO:0000256" key="3">
    <source>
        <dbReference type="RuleBase" id="RU361235"/>
    </source>
</evidence>
<comment type="similarity">
    <text evidence="1 3">Belongs to the type-B carboxylesterase/lipase family.</text>
</comment>